<accession>A0A310SC57</accession>
<dbReference type="Proteomes" id="UP000250275">
    <property type="component" value="Unassembled WGS sequence"/>
</dbReference>
<keyword evidence="2" id="KW-1185">Reference proteome</keyword>
<evidence type="ECO:0000313" key="2">
    <source>
        <dbReference type="Proteomes" id="UP000250275"/>
    </source>
</evidence>
<dbReference type="AlphaFoldDB" id="A0A310SC57"/>
<gene>
    <name evidence="1" type="ORF">WN48_07811</name>
</gene>
<organism evidence="1 2">
    <name type="scientific">Eufriesea mexicana</name>
    <dbReference type="NCBI Taxonomy" id="516756"/>
    <lineage>
        <taxon>Eukaryota</taxon>
        <taxon>Metazoa</taxon>
        <taxon>Ecdysozoa</taxon>
        <taxon>Arthropoda</taxon>
        <taxon>Hexapoda</taxon>
        <taxon>Insecta</taxon>
        <taxon>Pterygota</taxon>
        <taxon>Neoptera</taxon>
        <taxon>Endopterygota</taxon>
        <taxon>Hymenoptera</taxon>
        <taxon>Apocrita</taxon>
        <taxon>Aculeata</taxon>
        <taxon>Apoidea</taxon>
        <taxon>Anthophila</taxon>
        <taxon>Apidae</taxon>
        <taxon>Eufriesea</taxon>
    </lineage>
</organism>
<proteinExistence type="predicted"/>
<name>A0A310SC57_9HYME</name>
<evidence type="ECO:0000313" key="1">
    <source>
        <dbReference type="EMBL" id="OAD54448.1"/>
    </source>
</evidence>
<reference evidence="1 2" key="1">
    <citation type="submission" date="2015-07" db="EMBL/GenBank/DDBJ databases">
        <title>The genome of Eufriesea mexicana.</title>
        <authorList>
            <person name="Pan H."/>
            <person name="Kapheim K."/>
        </authorList>
    </citation>
    <scope>NUCLEOTIDE SEQUENCE [LARGE SCALE GENOMIC DNA]</scope>
    <source>
        <strain evidence="1">0111107269</strain>
        <tissue evidence="1">Whole body</tissue>
    </source>
</reference>
<protein>
    <submittedName>
        <fullName evidence="1">Uncharacterized protein</fullName>
    </submittedName>
</protein>
<sequence length="403" mass="45257">MELGLRENCLEQYLDEICRFQKDCNVKQILFVAVRWTPVEIALEKSLRGHLARATWYGLGILSNHYQHKILLRLLATQTPTVSNICYACTTGIGKAFVLSQNSARKSSRLRRRRRNARLASNTLIPLPLPPCHSPVLSSRNFESWFHSISTGIPRTCASNILRDRNFSLHPASVRLLDLRRPLYEEEWPLVSTGNARNSRNGYRRRVLSDERLVIDDIERELHGGRSRRVACLHRELGRGAATRPGAVRTACEAVVNCGHTGFPLSATLHQLGGSTAAVCTSDLHATPRPARETRSRPVSNAAASKRLLGAELLVYERLQMVHRALLIFQIIRGPLEAAVGAQASRWACSSFATGFYSPLSEILGLRLGERDCVRLMIAEGLWGRNDTRVCIAIERFLRRLRV</sequence>
<dbReference type="EMBL" id="KQ764687">
    <property type="protein sequence ID" value="OAD54448.1"/>
    <property type="molecule type" value="Genomic_DNA"/>
</dbReference>